<dbReference type="PANTHER" id="PTHR31465">
    <property type="entry name" value="PROTEIN RTA1-RELATED"/>
    <property type="match status" value="1"/>
</dbReference>
<organism evidence="6 7">
    <name type="scientific">Pleomassaria siparia CBS 279.74</name>
    <dbReference type="NCBI Taxonomy" id="1314801"/>
    <lineage>
        <taxon>Eukaryota</taxon>
        <taxon>Fungi</taxon>
        <taxon>Dikarya</taxon>
        <taxon>Ascomycota</taxon>
        <taxon>Pezizomycotina</taxon>
        <taxon>Dothideomycetes</taxon>
        <taxon>Pleosporomycetidae</taxon>
        <taxon>Pleosporales</taxon>
        <taxon>Pleomassariaceae</taxon>
        <taxon>Pleomassaria</taxon>
    </lineage>
</organism>
<dbReference type="OrthoDB" id="3358017at2759"/>
<feature type="transmembrane region" description="Helical" evidence="5">
    <location>
        <begin position="154"/>
        <end position="177"/>
    </location>
</feature>
<dbReference type="AlphaFoldDB" id="A0A6G1KLK6"/>
<name>A0A6G1KLK6_9PLEO</name>
<evidence type="ECO:0000313" key="7">
    <source>
        <dbReference type="Proteomes" id="UP000799428"/>
    </source>
</evidence>
<feature type="transmembrane region" description="Helical" evidence="5">
    <location>
        <begin position="198"/>
        <end position="215"/>
    </location>
</feature>
<dbReference type="InterPro" id="IPR007568">
    <property type="entry name" value="RTA1"/>
</dbReference>
<dbReference type="GO" id="GO:0016020">
    <property type="term" value="C:membrane"/>
    <property type="evidence" value="ECO:0007669"/>
    <property type="project" value="UniProtKB-SubCell"/>
</dbReference>
<feature type="transmembrane region" description="Helical" evidence="5">
    <location>
        <begin position="44"/>
        <end position="61"/>
    </location>
</feature>
<keyword evidence="7" id="KW-1185">Reference proteome</keyword>
<feature type="transmembrane region" description="Helical" evidence="5">
    <location>
        <begin position="73"/>
        <end position="96"/>
    </location>
</feature>
<protein>
    <submittedName>
        <fullName evidence="6">RTA1 like protein</fullName>
    </submittedName>
</protein>
<feature type="transmembrane region" description="Helical" evidence="5">
    <location>
        <begin position="235"/>
        <end position="255"/>
    </location>
</feature>
<accession>A0A6G1KLK6</accession>
<evidence type="ECO:0000256" key="1">
    <source>
        <dbReference type="ARBA" id="ARBA00004141"/>
    </source>
</evidence>
<feature type="transmembrane region" description="Helical" evidence="5">
    <location>
        <begin position="12"/>
        <end position="32"/>
    </location>
</feature>
<comment type="subcellular location">
    <subcellularLocation>
        <location evidence="1">Membrane</location>
        <topology evidence="1">Multi-pass membrane protein</topology>
    </subcellularLocation>
</comment>
<keyword evidence="4 5" id="KW-0472">Membrane</keyword>
<sequence length="280" mass="31427">MVTSPEDSAYEYFPSVPAAAIMSALFCIPLAWHTIRILKTRTWFCIPFVLGALFEVVGFGVRTTGKSQSKELSLYVVQYLGILLAPIFFAAAVYMFLGRLIGYTNGQSYSFIRITWLTKIFVGGDILCFFIQVVGGSLQASADDEDGNKLGGNIILGGLTLQIVIFLLFLAVAVLFHKRIHARPTARSMETEFPWERFLHQLYIVSILITLRNIFRMTEYAMGKGSYLLIVEWPVYVFDAFPMMIVLAIASQWYVGKIYTKGENTGLVSISSQENAYLRA</sequence>
<keyword evidence="3 5" id="KW-1133">Transmembrane helix</keyword>
<evidence type="ECO:0000313" key="6">
    <source>
        <dbReference type="EMBL" id="KAF2713724.1"/>
    </source>
</evidence>
<dbReference type="PANTHER" id="PTHR31465:SF35">
    <property type="entry name" value="RTA1 DOMAIN PROTEIN-RELATED"/>
    <property type="match status" value="1"/>
</dbReference>
<dbReference type="Pfam" id="PF04479">
    <property type="entry name" value="RTA1"/>
    <property type="match status" value="1"/>
</dbReference>
<keyword evidence="2 5" id="KW-0812">Transmembrane</keyword>
<evidence type="ECO:0000256" key="2">
    <source>
        <dbReference type="ARBA" id="ARBA00022692"/>
    </source>
</evidence>
<evidence type="ECO:0000256" key="5">
    <source>
        <dbReference type="SAM" id="Phobius"/>
    </source>
</evidence>
<feature type="transmembrane region" description="Helical" evidence="5">
    <location>
        <begin position="116"/>
        <end position="134"/>
    </location>
</feature>
<gene>
    <name evidence="6" type="ORF">K504DRAFT_370172</name>
</gene>
<dbReference type="EMBL" id="MU005765">
    <property type="protein sequence ID" value="KAF2713724.1"/>
    <property type="molecule type" value="Genomic_DNA"/>
</dbReference>
<evidence type="ECO:0000256" key="3">
    <source>
        <dbReference type="ARBA" id="ARBA00022989"/>
    </source>
</evidence>
<dbReference type="Proteomes" id="UP000799428">
    <property type="component" value="Unassembled WGS sequence"/>
</dbReference>
<reference evidence="6" key="1">
    <citation type="journal article" date="2020" name="Stud. Mycol.">
        <title>101 Dothideomycetes genomes: a test case for predicting lifestyles and emergence of pathogens.</title>
        <authorList>
            <person name="Haridas S."/>
            <person name="Albert R."/>
            <person name="Binder M."/>
            <person name="Bloem J."/>
            <person name="Labutti K."/>
            <person name="Salamov A."/>
            <person name="Andreopoulos B."/>
            <person name="Baker S."/>
            <person name="Barry K."/>
            <person name="Bills G."/>
            <person name="Bluhm B."/>
            <person name="Cannon C."/>
            <person name="Castanera R."/>
            <person name="Culley D."/>
            <person name="Daum C."/>
            <person name="Ezra D."/>
            <person name="Gonzalez J."/>
            <person name="Henrissat B."/>
            <person name="Kuo A."/>
            <person name="Liang C."/>
            <person name="Lipzen A."/>
            <person name="Lutzoni F."/>
            <person name="Magnuson J."/>
            <person name="Mondo S."/>
            <person name="Nolan M."/>
            <person name="Ohm R."/>
            <person name="Pangilinan J."/>
            <person name="Park H.-J."/>
            <person name="Ramirez L."/>
            <person name="Alfaro M."/>
            <person name="Sun H."/>
            <person name="Tritt A."/>
            <person name="Yoshinaga Y."/>
            <person name="Zwiers L.-H."/>
            <person name="Turgeon B."/>
            <person name="Goodwin S."/>
            <person name="Spatafora J."/>
            <person name="Crous P."/>
            <person name="Grigoriev I."/>
        </authorList>
    </citation>
    <scope>NUCLEOTIDE SEQUENCE</scope>
    <source>
        <strain evidence="6">CBS 279.74</strain>
    </source>
</reference>
<evidence type="ECO:0000256" key="4">
    <source>
        <dbReference type="ARBA" id="ARBA00023136"/>
    </source>
</evidence>
<proteinExistence type="predicted"/>